<feature type="signal peptide" evidence="7">
    <location>
        <begin position="1"/>
        <end position="22"/>
    </location>
</feature>
<name>A0A8H5AXL6_9AGAR</name>
<dbReference type="OrthoDB" id="5985073at2759"/>
<dbReference type="GO" id="GO:0004601">
    <property type="term" value="F:peroxidase activity"/>
    <property type="evidence" value="ECO:0007669"/>
    <property type="project" value="UniProtKB-KW"/>
</dbReference>
<evidence type="ECO:0000313" key="9">
    <source>
        <dbReference type="EMBL" id="KAF5312801.1"/>
    </source>
</evidence>
<dbReference type="AlphaFoldDB" id="A0A8H5AXL6"/>
<dbReference type="Gene3D" id="1.10.420.10">
    <property type="entry name" value="Peroxidase, domain 2"/>
    <property type="match status" value="1"/>
</dbReference>
<gene>
    <name evidence="9" type="ORF">D9619_003779</name>
</gene>
<dbReference type="PANTHER" id="PTHR31356:SF53">
    <property type="entry name" value="HEME PEROXIDASE"/>
    <property type="match status" value="1"/>
</dbReference>
<dbReference type="GO" id="GO:0020037">
    <property type="term" value="F:heme binding"/>
    <property type="evidence" value="ECO:0007669"/>
    <property type="project" value="UniProtKB-UniRule"/>
</dbReference>
<reference evidence="9 10" key="1">
    <citation type="journal article" date="2020" name="ISME J.">
        <title>Uncovering the hidden diversity of litter-decomposition mechanisms in mushroom-forming fungi.</title>
        <authorList>
            <person name="Floudas D."/>
            <person name="Bentzer J."/>
            <person name="Ahren D."/>
            <person name="Johansson T."/>
            <person name="Persson P."/>
            <person name="Tunlid A."/>
        </authorList>
    </citation>
    <scope>NUCLEOTIDE SEQUENCE [LARGE SCALE GENOMIC DNA]</scope>
    <source>
        <strain evidence="9 10">CBS 101986</strain>
    </source>
</reference>
<keyword evidence="1 7" id="KW-0575">Peroxidase</keyword>
<dbReference type="GO" id="GO:0000302">
    <property type="term" value="P:response to reactive oxygen species"/>
    <property type="evidence" value="ECO:0007669"/>
    <property type="project" value="TreeGrafter"/>
</dbReference>
<dbReference type="EC" id="1.11.1.-" evidence="7"/>
<evidence type="ECO:0000256" key="2">
    <source>
        <dbReference type="ARBA" id="ARBA00022617"/>
    </source>
</evidence>
<dbReference type="SUPFAM" id="SSF48113">
    <property type="entry name" value="Heme-dependent peroxidases"/>
    <property type="match status" value="1"/>
</dbReference>
<evidence type="ECO:0000256" key="6">
    <source>
        <dbReference type="RuleBase" id="RU004241"/>
    </source>
</evidence>
<evidence type="ECO:0000256" key="3">
    <source>
        <dbReference type="ARBA" id="ARBA00022723"/>
    </source>
</evidence>
<accession>A0A8H5AXL6</accession>
<dbReference type="EMBL" id="JAACJJ010000056">
    <property type="protein sequence ID" value="KAF5312801.1"/>
    <property type="molecule type" value="Genomic_DNA"/>
</dbReference>
<keyword evidence="7" id="KW-0732">Signal</keyword>
<dbReference type="Gene3D" id="1.10.520.10">
    <property type="match status" value="1"/>
</dbReference>
<evidence type="ECO:0000256" key="1">
    <source>
        <dbReference type="ARBA" id="ARBA00022559"/>
    </source>
</evidence>
<evidence type="ECO:0000256" key="7">
    <source>
        <dbReference type="RuleBase" id="RU363051"/>
    </source>
</evidence>
<dbReference type="InterPro" id="IPR010255">
    <property type="entry name" value="Haem_peroxidase_sf"/>
</dbReference>
<evidence type="ECO:0000259" key="8">
    <source>
        <dbReference type="PROSITE" id="PS50873"/>
    </source>
</evidence>
<dbReference type="GO" id="GO:0042744">
    <property type="term" value="P:hydrogen peroxide catabolic process"/>
    <property type="evidence" value="ECO:0007669"/>
    <property type="project" value="TreeGrafter"/>
</dbReference>
<evidence type="ECO:0000256" key="5">
    <source>
        <dbReference type="ARBA" id="ARBA00023004"/>
    </source>
</evidence>
<evidence type="ECO:0000313" key="10">
    <source>
        <dbReference type="Proteomes" id="UP000567179"/>
    </source>
</evidence>
<dbReference type="GO" id="GO:0046872">
    <property type="term" value="F:metal ion binding"/>
    <property type="evidence" value="ECO:0007669"/>
    <property type="project" value="UniProtKB-UniRule"/>
</dbReference>
<dbReference type="PROSITE" id="PS50873">
    <property type="entry name" value="PEROXIDASE_4"/>
    <property type="match status" value="1"/>
</dbReference>
<keyword evidence="5" id="KW-0408">Iron</keyword>
<dbReference type="PRINTS" id="PR00458">
    <property type="entry name" value="PEROXIDASE"/>
</dbReference>
<dbReference type="Proteomes" id="UP000567179">
    <property type="component" value="Unassembled WGS sequence"/>
</dbReference>
<keyword evidence="3" id="KW-0479">Metal-binding</keyword>
<feature type="domain" description="Plant heme peroxidase family profile" evidence="8">
    <location>
        <begin position="124"/>
        <end position="195"/>
    </location>
</feature>
<dbReference type="GO" id="GO:0034599">
    <property type="term" value="P:cellular response to oxidative stress"/>
    <property type="evidence" value="ECO:0007669"/>
    <property type="project" value="InterPro"/>
</dbReference>
<proteinExistence type="inferred from homology"/>
<evidence type="ECO:0000256" key="4">
    <source>
        <dbReference type="ARBA" id="ARBA00023002"/>
    </source>
</evidence>
<feature type="chain" id="PRO_5034842456" description="Peroxidase" evidence="7">
    <location>
        <begin position="23"/>
        <end position="626"/>
    </location>
</feature>
<organism evidence="9 10">
    <name type="scientific">Psilocybe cf. subviscida</name>
    <dbReference type="NCBI Taxonomy" id="2480587"/>
    <lineage>
        <taxon>Eukaryota</taxon>
        <taxon>Fungi</taxon>
        <taxon>Dikarya</taxon>
        <taxon>Basidiomycota</taxon>
        <taxon>Agaricomycotina</taxon>
        <taxon>Agaricomycetes</taxon>
        <taxon>Agaricomycetidae</taxon>
        <taxon>Agaricales</taxon>
        <taxon>Agaricineae</taxon>
        <taxon>Strophariaceae</taxon>
        <taxon>Psilocybe</taxon>
    </lineage>
</organism>
<protein>
    <recommendedName>
        <fullName evidence="7">Peroxidase</fullName>
        <ecNumber evidence="7">1.11.1.-</ecNumber>
    </recommendedName>
</protein>
<comment type="caution">
    <text evidence="9">The sequence shown here is derived from an EMBL/GenBank/DDBJ whole genome shotgun (WGS) entry which is preliminary data.</text>
</comment>
<keyword evidence="10" id="KW-1185">Reference proteome</keyword>
<sequence length="626" mass="67832">MPLRGMLWRFSLLFSYFPLSRAVYQWPSPQYEVLEQLLYEGMDLIGGTTGALASNCAPRMNTTVAAQWLRLAYHDMSTHNITAGTGGLDASIYYELDRAENIGEGMTRSMIDFSLSSNKYFARADIIAMGAVLAVASCGGPILPFRGGRVDALAAGRPGVPEPQQDLDSHIENFRLQGFNATEMASLVACGHTLGGVRNLDFPEIVPLDNKDATNSDVATFDSTVEFDATVVLEYLNGTTQNPLVAGSNETTRSDLRIFSHDHNATMMSMNTEQSFRSTCATMLTKMIDTVPAGVQLGDEIKPIPFKISARYTIFNGTLVFDVAMRVIEPNFSAAKPLQRSIRLLWCDRRGPNADCKDGSVNVAGPAVLFVDGSSINNVFSPISQQMNIGFSTYQITVPTTYAKSVGKFWFEVDDLGNGTKTIQQNNVGGGSGYQMPAHADDIVHVPTVFRVFNSHETFDRGQAPNEAPNDYIITAAIRTDSANNATVLANFFDNTFFNTTGPTTLLNTTLTLSRNTSAPSVDGYTFYSTTLEKHIGGMATADFVLQPQSGASAGSELMPAIGLEFVLIQPVDRFSILAPFANKSTTIAPLPSSTSPPGPASSSWGERITPRATYLLMVILVAGFW</sequence>
<keyword evidence="4 7" id="KW-0560">Oxidoreductase</keyword>
<keyword evidence="2" id="KW-0349">Heme</keyword>
<dbReference type="Pfam" id="PF00141">
    <property type="entry name" value="peroxidase"/>
    <property type="match status" value="1"/>
</dbReference>
<dbReference type="InterPro" id="IPR044831">
    <property type="entry name" value="Ccp1-like"/>
</dbReference>
<dbReference type="PANTHER" id="PTHR31356">
    <property type="entry name" value="THYLAKOID LUMENAL 29 KDA PROTEIN, CHLOROPLASTIC-RELATED"/>
    <property type="match status" value="1"/>
</dbReference>
<dbReference type="InterPro" id="IPR002016">
    <property type="entry name" value="Haem_peroxidase"/>
</dbReference>
<comment type="similarity">
    <text evidence="6">Belongs to the peroxidase family.</text>
</comment>